<feature type="active site" description="Nucleophile" evidence="4">
    <location>
        <position position="43"/>
    </location>
</feature>
<evidence type="ECO:0000256" key="2">
    <source>
        <dbReference type="ARBA" id="ARBA00022963"/>
    </source>
</evidence>
<feature type="domain" description="PNPLA" evidence="5">
    <location>
        <begin position="7"/>
        <end position="225"/>
    </location>
</feature>
<reference evidence="6 7" key="1">
    <citation type="submission" date="2021-01" db="EMBL/GenBank/DDBJ databases">
        <title>Whole genome shotgun sequence of Planobispora siamensis NBRC 107568.</title>
        <authorList>
            <person name="Komaki H."/>
            <person name="Tamura T."/>
        </authorList>
    </citation>
    <scope>NUCLEOTIDE SEQUENCE [LARGE SCALE GENOMIC DNA]</scope>
    <source>
        <strain evidence="6 7">NBRC 107568</strain>
    </source>
</reference>
<gene>
    <name evidence="6" type="ORF">Psi01_48530</name>
</gene>
<dbReference type="GO" id="GO:0016787">
    <property type="term" value="F:hydrolase activity"/>
    <property type="evidence" value="ECO:0007669"/>
    <property type="project" value="UniProtKB-UniRule"/>
</dbReference>
<dbReference type="Gene3D" id="3.40.1090.10">
    <property type="entry name" value="Cytosolic phospholipase A2 catalytic domain"/>
    <property type="match status" value="2"/>
</dbReference>
<feature type="short sequence motif" description="GXSXG" evidence="4">
    <location>
        <begin position="41"/>
        <end position="45"/>
    </location>
</feature>
<dbReference type="AlphaFoldDB" id="A0A8J3SH53"/>
<dbReference type="PROSITE" id="PS51635">
    <property type="entry name" value="PNPLA"/>
    <property type="match status" value="1"/>
</dbReference>
<evidence type="ECO:0000313" key="6">
    <source>
        <dbReference type="EMBL" id="GIH94223.1"/>
    </source>
</evidence>
<keyword evidence="3 4" id="KW-0443">Lipid metabolism</keyword>
<dbReference type="InterPro" id="IPR002641">
    <property type="entry name" value="PNPLA_dom"/>
</dbReference>
<comment type="caution">
    <text evidence="6">The sequence shown here is derived from an EMBL/GenBank/DDBJ whole genome shotgun (WGS) entry which is preliminary data.</text>
</comment>
<evidence type="ECO:0000256" key="3">
    <source>
        <dbReference type="ARBA" id="ARBA00023098"/>
    </source>
</evidence>
<dbReference type="SUPFAM" id="SSF52151">
    <property type="entry name" value="FabD/lysophospholipase-like"/>
    <property type="match status" value="1"/>
</dbReference>
<name>A0A8J3SH53_9ACTN</name>
<dbReference type="PANTHER" id="PTHR14226">
    <property type="entry name" value="NEUROPATHY TARGET ESTERASE/SWISS CHEESE D.MELANOGASTER"/>
    <property type="match status" value="1"/>
</dbReference>
<keyword evidence="2 4" id="KW-0442">Lipid degradation</keyword>
<evidence type="ECO:0000256" key="1">
    <source>
        <dbReference type="ARBA" id="ARBA00022801"/>
    </source>
</evidence>
<dbReference type="EMBL" id="BOOJ01000039">
    <property type="protein sequence ID" value="GIH94223.1"/>
    <property type="molecule type" value="Genomic_DNA"/>
</dbReference>
<proteinExistence type="predicted"/>
<accession>A0A8J3SH53</accession>
<organism evidence="6 7">
    <name type="scientific">Planobispora siamensis</name>
    <dbReference type="NCBI Taxonomy" id="936338"/>
    <lineage>
        <taxon>Bacteria</taxon>
        <taxon>Bacillati</taxon>
        <taxon>Actinomycetota</taxon>
        <taxon>Actinomycetes</taxon>
        <taxon>Streptosporangiales</taxon>
        <taxon>Streptosporangiaceae</taxon>
        <taxon>Planobispora</taxon>
    </lineage>
</organism>
<protein>
    <recommendedName>
        <fullName evidence="5">PNPLA domain-containing protein</fullName>
    </recommendedName>
</protein>
<dbReference type="Proteomes" id="UP000619788">
    <property type="component" value="Unassembled WGS sequence"/>
</dbReference>
<evidence type="ECO:0000313" key="7">
    <source>
        <dbReference type="Proteomes" id="UP000619788"/>
    </source>
</evidence>
<keyword evidence="7" id="KW-1185">Reference proteome</keyword>
<dbReference type="InterPro" id="IPR016035">
    <property type="entry name" value="Acyl_Trfase/lysoPLipase"/>
</dbReference>
<evidence type="ECO:0000259" key="5">
    <source>
        <dbReference type="PROSITE" id="PS51635"/>
    </source>
</evidence>
<comment type="caution">
    <text evidence="4">Lacks conserved residue(s) required for the propagation of feature annotation.</text>
</comment>
<keyword evidence="1 4" id="KW-0378">Hydrolase</keyword>
<sequence>MSGKLALVLSGGGAPAAYFGAGVIAHLEERGLLDRVQVVSGTSAGAFNAAAVAVGLKAEELARMWRSVRPLDFAGPRLDFGLINWGALLRGPTTGLTDYLLNTIAWTWFAETRQARRWVLDNLGRPNDPKGRIPVREGMTLIVSAVNLSTGRVIRFTNRKPERDRAPAAAERPYSLSYEYLQEELTVDHLFSSAAVPLLFRPGMHGGQEHVDAGLVANTPLSPVFDYRPDAVVVVSASGVSSVLGSPASLGAAISRIADNIARYSVYSSYEHAKTINTLIEQAPQAELAGDKKQVDLRLIEPEGRELTLSGFLGFREKTAEQLIEFGHAQAERALKGWPEEPSRTGRG</sequence>
<dbReference type="RefSeq" id="WP_204066361.1">
    <property type="nucleotide sequence ID" value="NZ_BOOJ01000039.1"/>
</dbReference>
<dbReference type="GO" id="GO:0016042">
    <property type="term" value="P:lipid catabolic process"/>
    <property type="evidence" value="ECO:0007669"/>
    <property type="project" value="UniProtKB-UniRule"/>
</dbReference>
<dbReference type="InterPro" id="IPR050301">
    <property type="entry name" value="NTE"/>
</dbReference>
<dbReference type="PANTHER" id="PTHR14226:SF57">
    <property type="entry name" value="BLR7027 PROTEIN"/>
    <property type="match status" value="1"/>
</dbReference>
<feature type="active site" description="Proton acceptor" evidence="4">
    <location>
        <position position="212"/>
    </location>
</feature>
<dbReference type="Pfam" id="PF01734">
    <property type="entry name" value="Patatin"/>
    <property type="match status" value="1"/>
</dbReference>
<evidence type="ECO:0000256" key="4">
    <source>
        <dbReference type="PROSITE-ProRule" id="PRU01161"/>
    </source>
</evidence>